<keyword evidence="2" id="KW-1185">Reference proteome</keyword>
<evidence type="ECO:0000313" key="2">
    <source>
        <dbReference type="Proteomes" id="UP001363010"/>
    </source>
</evidence>
<keyword evidence="1" id="KW-0560">Oxidoreductase</keyword>
<gene>
    <name evidence="1" type="ORF">WKW80_15190</name>
</gene>
<comment type="caution">
    <text evidence="1">The sequence shown here is derived from an EMBL/GenBank/DDBJ whole genome shotgun (WGS) entry which is preliminary data.</text>
</comment>
<dbReference type="Proteomes" id="UP001363010">
    <property type="component" value="Unassembled WGS sequence"/>
</dbReference>
<dbReference type="GO" id="GO:0018493">
    <property type="term" value="F:formylmethanofuran dehydrogenase activity"/>
    <property type="evidence" value="ECO:0007669"/>
    <property type="project" value="UniProtKB-EC"/>
</dbReference>
<dbReference type="NCBIfam" id="TIGR03122">
    <property type="entry name" value="one_C_dehyd_C"/>
    <property type="match status" value="1"/>
</dbReference>
<dbReference type="EC" id="1.2.7.12" evidence="1"/>
<dbReference type="InterPro" id="IPR017550">
    <property type="entry name" value="Formylmethanofuran_DH_suC"/>
</dbReference>
<protein>
    <submittedName>
        <fullName evidence="1">Formylmethanofuran dehydrogenase subunit C</fullName>
        <ecNumber evidence="1">1.2.7.12</ecNumber>
    </submittedName>
</protein>
<dbReference type="PANTHER" id="PTHR39673:SF5">
    <property type="entry name" value="TUNGSTEN-CONTAINING FORMYLMETHANOFURAN DEHYDROGENASE 2 SUBUNIT C"/>
    <property type="match status" value="1"/>
</dbReference>
<name>A0ABU8W0G7_9BURK</name>
<dbReference type="Gene3D" id="2.160.20.60">
    <property type="entry name" value="Glutamate synthase, alpha subunit, C-terminal domain"/>
    <property type="match status" value="2"/>
</dbReference>
<sequence length="272" mass="28138">MSGWRFTLKAPPALRVDLRGVTPTALAEMSAAEVERLPVGYGNASVPLAEFFRIEPHEKRDALLFDGDLSRFDRVGWKMAGGSIRVTGNVGHHAGGGMSAGELLVEGRAGLLAACEMAGGKLTVQGDVDDFAASTLPGSMDGMRGGIFIVMGNAGTRFGDRMRRGSAIVHGNAGDFLASRMVAGTIAVGGRVGAHVGYGMRRGSVVLASESASFGMAPTFVPAIGSAAVIWQLLARHLAQQGGPFAGLPGRRIDRHLGDLSAGGKGELITAQ</sequence>
<reference evidence="1 2" key="1">
    <citation type="submission" date="2024-03" db="EMBL/GenBank/DDBJ databases">
        <title>Novel species of the genus Variovorax.</title>
        <authorList>
            <person name="Liu Q."/>
            <person name="Xin Y.-H."/>
        </authorList>
    </citation>
    <scope>NUCLEOTIDE SEQUENCE [LARGE SCALE GENOMIC DNA]</scope>
    <source>
        <strain evidence="1 2">KACC 18501</strain>
    </source>
</reference>
<organism evidence="1 2">
    <name type="scientific">Variovorax humicola</name>
    <dbReference type="NCBI Taxonomy" id="1769758"/>
    <lineage>
        <taxon>Bacteria</taxon>
        <taxon>Pseudomonadati</taxon>
        <taxon>Pseudomonadota</taxon>
        <taxon>Betaproteobacteria</taxon>
        <taxon>Burkholderiales</taxon>
        <taxon>Comamonadaceae</taxon>
        <taxon>Variovorax</taxon>
    </lineage>
</organism>
<proteinExistence type="predicted"/>
<dbReference type="EMBL" id="JBBKZV010000007">
    <property type="protein sequence ID" value="MEJ8823363.1"/>
    <property type="molecule type" value="Genomic_DNA"/>
</dbReference>
<dbReference type="RefSeq" id="WP_340364396.1">
    <property type="nucleotide sequence ID" value="NZ_JBBKZV010000007.1"/>
</dbReference>
<dbReference type="SUPFAM" id="SSF69336">
    <property type="entry name" value="Alpha subunit of glutamate synthase, C-terminal domain"/>
    <property type="match status" value="1"/>
</dbReference>
<accession>A0ABU8W0G7</accession>
<dbReference type="InterPro" id="IPR036485">
    <property type="entry name" value="Glu_synth_asu_C_sf"/>
</dbReference>
<dbReference type="PANTHER" id="PTHR39673">
    <property type="entry name" value="TUNGSTEN FORMYLMETHANOFURAN DEHYDROGENASE, SUBUNIT C (FWDC)"/>
    <property type="match status" value="1"/>
</dbReference>
<evidence type="ECO:0000313" key="1">
    <source>
        <dbReference type="EMBL" id="MEJ8823363.1"/>
    </source>
</evidence>